<evidence type="ECO:0000256" key="10">
    <source>
        <dbReference type="ARBA" id="ARBA00038929"/>
    </source>
</evidence>
<dbReference type="Gene3D" id="3.20.20.80">
    <property type="entry name" value="Glycosidases"/>
    <property type="match status" value="1"/>
</dbReference>
<comment type="caution">
    <text evidence="14">The sequence shown here is derived from an EMBL/GenBank/DDBJ whole genome shotgun (WGS) entry which is preliminary data.</text>
</comment>
<dbReference type="GO" id="GO:0009251">
    <property type="term" value="P:glucan catabolic process"/>
    <property type="evidence" value="ECO:0007669"/>
    <property type="project" value="TreeGrafter"/>
</dbReference>
<evidence type="ECO:0000256" key="8">
    <source>
        <dbReference type="ARBA" id="ARBA00023316"/>
    </source>
</evidence>
<comment type="similarity">
    <text evidence="2 11">Belongs to the glycosyl hydrolase 5 (cellulase A) family.</text>
</comment>
<evidence type="ECO:0000256" key="2">
    <source>
        <dbReference type="ARBA" id="ARBA00005641"/>
    </source>
</evidence>
<organism evidence="14 15">
    <name type="scientific">Blastomyces silverae</name>
    <dbReference type="NCBI Taxonomy" id="2060906"/>
    <lineage>
        <taxon>Eukaryota</taxon>
        <taxon>Fungi</taxon>
        <taxon>Dikarya</taxon>
        <taxon>Ascomycota</taxon>
        <taxon>Pezizomycotina</taxon>
        <taxon>Eurotiomycetes</taxon>
        <taxon>Eurotiomycetidae</taxon>
        <taxon>Onygenales</taxon>
        <taxon>Ajellomycetaceae</taxon>
        <taxon>Blastomyces</taxon>
    </lineage>
</organism>
<evidence type="ECO:0000256" key="1">
    <source>
        <dbReference type="ARBA" id="ARBA00004613"/>
    </source>
</evidence>
<feature type="chain" id="PRO_5005199734" description="glucan 1,3-beta-glucosidase" evidence="12">
    <location>
        <begin position="25"/>
        <end position="419"/>
    </location>
</feature>
<sequence>MATLKPLKLVFACFSLAWVFMASATPHAARPRLASRENKASIYGVNLGGWLVLEPWITPSVFEEAGDRAVDEYTLSQVLAGNAKSRLSKHWNSWITAENFKQISAAGLTHVRIPIGYWAVAPLKGEPYVQGQVDYLDKALRWAKESNLKVAIDLHGAPGSQNGFDNSGRRGPIGWQKGETVAQTLNAVRALAERYAHQTDVVDSIEILNEPFVPGGVSLSQVKKFYHDGYKIVRNANRNIGVAISDAFQDPPSWNGFMLPSQNFHNVQLDVHHYQVFDNALVNFNVDQHVNLACSFGREKLAQTDKRTFVGEWTGAMTDCAKYLNGRGMGARFDKSYPNGKPSGACGGRYFGSVGRLPAQQKAEIRRFLEAQLDAYGNSSGWFFWTWKTEGSPEWDMQDLLSAGLFPQPFTDRKYGGCK</sequence>
<dbReference type="PANTHER" id="PTHR31297">
    <property type="entry name" value="GLUCAN ENDO-1,6-BETA-GLUCOSIDASE B"/>
    <property type="match status" value="1"/>
</dbReference>
<evidence type="ECO:0000256" key="9">
    <source>
        <dbReference type="ARBA" id="ARBA00036824"/>
    </source>
</evidence>
<dbReference type="GO" id="GO:0009986">
    <property type="term" value="C:cell surface"/>
    <property type="evidence" value="ECO:0007669"/>
    <property type="project" value="TreeGrafter"/>
</dbReference>
<accession>A0A0H1BNB9</accession>
<evidence type="ECO:0000256" key="11">
    <source>
        <dbReference type="RuleBase" id="RU361153"/>
    </source>
</evidence>
<dbReference type="InterPro" id="IPR001547">
    <property type="entry name" value="Glyco_hydro_5"/>
</dbReference>
<dbReference type="GO" id="GO:0071555">
    <property type="term" value="P:cell wall organization"/>
    <property type="evidence" value="ECO:0007669"/>
    <property type="project" value="UniProtKB-KW"/>
</dbReference>
<gene>
    <name evidence="14" type="ORF">EMPG_09509</name>
</gene>
<evidence type="ECO:0000256" key="4">
    <source>
        <dbReference type="ARBA" id="ARBA00022525"/>
    </source>
</evidence>
<dbReference type="InterPro" id="IPR017853">
    <property type="entry name" value="GH"/>
</dbReference>
<evidence type="ECO:0000313" key="14">
    <source>
        <dbReference type="EMBL" id="KLJ12618.1"/>
    </source>
</evidence>
<evidence type="ECO:0000256" key="6">
    <source>
        <dbReference type="ARBA" id="ARBA00022801"/>
    </source>
</evidence>
<name>A0A0H1BNB9_9EURO</name>
<evidence type="ECO:0000256" key="5">
    <source>
        <dbReference type="ARBA" id="ARBA00022729"/>
    </source>
</evidence>
<dbReference type="Proteomes" id="UP000053573">
    <property type="component" value="Unassembled WGS sequence"/>
</dbReference>
<dbReference type="GO" id="GO:0005576">
    <property type="term" value="C:extracellular region"/>
    <property type="evidence" value="ECO:0007669"/>
    <property type="project" value="UniProtKB-SubCell"/>
</dbReference>
<dbReference type="AlphaFoldDB" id="A0A0H1BNB9"/>
<keyword evidence="8" id="KW-0961">Cell wall biogenesis/degradation</keyword>
<keyword evidence="6 11" id="KW-0378">Hydrolase</keyword>
<dbReference type="GO" id="GO:0004338">
    <property type="term" value="F:glucan exo-1,3-beta-glucosidase activity"/>
    <property type="evidence" value="ECO:0007669"/>
    <property type="project" value="UniProtKB-EC"/>
</dbReference>
<keyword evidence="5 12" id="KW-0732">Signal</keyword>
<dbReference type="InterPro" id="IPR050386">
    <property type="entry name" value="Glycosyl_hydrolase_5"/>
</dbReference>
<evidence type="ECO:0000256" key="7">
    <source>
        <dbReference type="ARBA" id="ARBA00023295"/>
    </source>
</evidence>
<protein>
    <recommendedName>
        <fullName evidence="10">glucan 1,3-beta-glucosidase</fullName>
        <ecNumber evidence="10">3.2.1.58</ecNumber>
    </recommendedName>
</protein>
<comment type="subunit">
    <text evidence="3">Monomer.</text>
</comment>
<dbReference type="OrthoDB" id="62120at2759"/>
<feature type="domain" description="Glycoside hydrolase family 5" evidence="13">
    <location>
        <begin position="87"/>
        <end position="317"/>
    </location>
</feature>
<dbReference type="EMBL" id="LDEV01000780">
    <property type="protein sequence ID" value="KLJ12618.1"/>
    <property type="molecule type" value="Genomic_DNA"/>
</dbReference>
<reference evidence="15" key="1">
    <citation type="journal article" date="2015" name="PLoS Genet.">
        <title>The dynamic genome and transcriptome of the human fungal pathogen Blastomyces and close relative Emmonsia.</title>
        <authorList>
            <person name="Munoz J.F."/>
            <person name="Gauthier G.M."/>
            <person name="Desjardins C.A."/>
            <person name="Gallo J.E."/>
            <person name="Holder J."/>
            <person name="Sullivan T.D."/>
            <person name="Marty A.J."/>
            <person name="Carmen J.C."/>
            <person name="Chen Z."/>
            <person name="Ding L."/>
            <person name="Gujja S."/>
            <person name="Magrini V."/>
            <person name="Misas E."/>
            <person name="Mitreva M."/>
            <person name="Priest M."/>
            <person name="Saif S."/>
            <person name="Whiston E.A."/>
            <person name="Young S."/>
            <person name="Zeng Q."/>
            <person name="Goldman W.E."/>
            <person name="Mardis E.R."/>
            <person name="Taylor J.W."/>
            <person name="McEwen J.G."/>
            <person name="Clay O.K."/>
            <person name="Klein B.S."/>
            <person name="Cuomo C.A."/>
        </authorList>
    </citation>
    <scope>NUCLEOTIDE SEQUENCE [LARGE SCALE GENOMIC DNA]</scope>
    <source>
        <strain evidence="15">UAMH 139</strain>
    </source>
</reference>
<dbReference type="EC" id="3.2.1.58" evidence="10"/>
<evidence type="ECO:0000259" key="13">
    <source>
        <dbReference type="Pfam" id="PF00150"/>
    </source>
</evidence>
<comment type="catalytic activity">
    <reaction evidence="9">
        <text>Successive hydrolysis of beta-D-glucose units from the non-reducing ends of (1-&gt;3)-beta-D-glucans, releasing alpha-glucose.</text>
        <dbReference type="EC" id="3.2.1.58"/>
    </reaction>
</comment>
<evidence type="ECO:0000313" key="15">
    <source>
        <dbReference type="Proteomes" id="UP000053573"/>
    </source>
</evidence>
<evidence type="ECO:0000256" key="12">
    <source>
        <dbReference type="SAM" id="SignalP"/>
    </source>
</evidence>
<dbReference type="STRING" id="2060906.A0A0H1BNB9"/>
<proteinExistence type="inferred from homology"/>
<keyword evidence="15" id="KW-1185">Reference proteome</keyword>
<comment type="subcellular location">
    <subcellularLocation>
        <location evidence="1">Secreted</location>
    </subcellularLocation>
</comment>
<dbReference type="FunFam" id="3.20.20.80:FF:000033">
    <property type="entry name" value="Glucan 1,3-beta-glucosidase A"/>
    <property type="match status" value="1"/>
</dbReference>
<keyword evidence="7 11" id="KW-0326">Glycosidase</keyword>
<keyword evidence="4" id="KW-0964">Secreted</keyword>
<dbReference type="Pfam" id="PF00150">
    <property type="entry name" value="Cellulase"/>
    <property type="match status" value="1"/>
</dbReference>
<dbReference type="SUPFAM" id="SSF51445">
    <property type="entry name" value="(Trans)glycosidases"/>
    <property type="match status" value="1"/>
</dbReference>
<dbReference type="PANTHER" id="PTHR31297:SF1">
    <property type="entry name" value="GLUCAN 1,3-BETA-GLUCOSIDASE I_II-RELATED"/>
    <property type="match status" value="1"/>
</dbReference>
<feature type="signal peptide" evidence="12">
    <location>
        <begin position="1"/>
        <end position="24"/>
    </location>
</feature>
<evidence type="ECO:0000256" key="3">
    <source>
        <dbReference type="ARBA" id="ARBA00011245"/>
    </source>
</evidence>